<keyword evidence="6" id="KW-0547">Nucleotide-binding</keyword>
<dbReference type="PROSITE" id="PS50893">
    <property type="entry name" value="ABC_TRANSPORTER_2"/>
    <property type="match status" value="2"/>
</dbReference>
<dbReference type="InterPro" id="IPR003593">
    <property type="entry name" value="AAA+_ATPase"/>
</dbReference>
<evidence type="ECO:0000256" key="3">
    <source>
        <dbReference type="ARBA" id="ARBA00022448"/>
    </source>
</evidence>
<dbReference type="Ensembl" id="ENSLLET00000046264.1">
    <property type="protein sequence ID" value="ENSLLEP00000044480.1"/>
    <property type="gene ID" value="ENSLLEG00000027915.1"/>
</dbReference>
<dbReference type="GeneTree" id="ENSGT00940000158172"/>
<feature type="transmembrane region" description="Helical" evidence="10">
    <location>
        <begin position="323"/>
        <end position="342"/>
    </location>
</feature>
<reference evidence="12" key="2">
    <citation type="submission" date="2025-09" db="UniProtKB">
        <authorList>
            <consortium name="Ensembl"/>
        </authorList>
    </citation>
    <scope>IDENTIFICATION</scope>
</reference>
<dbReference type="PANTHER" id="PTHR19229:SF100">
    <property type="entry name" value="CHOLESTEROL TRANSPORTER ABCA5"/>
    <property type="match status" value="1"/>
</dbReference>
<feature type="transmembrane region" description="Helical" evidence="10">
    <location>
        <begin position="1160"/>
        <end position="1178"/>
    </location>
</feature>
<dbReference type="Gene3D" id="3.40.50.300">
    <property type="entry name" value="P-loop containing nucleotide triphosphate hydrolases"/>
    <property type="match status" value="2"/>
</dbReference>
<dbReference type="GO" id="GO:0005770">
    <property type="term" value="C:late endosome"/>
    <property type="evidence" value="ECO:0007669"/>
    <property type="project" value="TreeGrafter"/>
</dbReference>
<dbReference type="InterPro" id="IPR026082">
    <property type="entry name" value="ABCA"/>
</dbReference>
<feature type="transmembrane region" description="Helical" evidence="10">
    <location>
        <begin position="348"/>
        <end position="369"/>
    </location>
</feature>
<evidence type="ECO:0000313" key="13">
    <source>
        <dbReference type="Proteomes" id="UP000694569"/>
    </source>
</evidence>
<evidence type="ECO:0000259" key="11">
    <source>
        <dbReference type="PROSITE" id="PS50893"/>
    </source>
</evidence>
<feature type="transmembrane region" description="Helical" evidence="10">
    <location>
        <begin position="858"/>
        <end position="879"/>
    </location>
</feature>
<proteinExistence type="inferred from homology"/>
<dbReference type="OrthoDB" id="8061355at2759"/>
<feature type="transmembrane region" description="Helical" evidence="10">
    <location>
        <begin position="257"/>
        <end position="285"/>
    </location>
</feature>
<feature type="transmembrane region" description="Helical" evidence="10">
    <location>
        <begin position="1091"/>
        <end position="1114"/>
    </location>
</feature>
<dbReference type="SUPFAM" id="SSF52540">
    <property type="entry name" value="P-loop containing nucleoside triphosphate hydrolases"/>
    <property type="match status" value="2"/>
</dbReference>
<dbReference type="FunFam" id="3.40.50.300:FF:000436">
    <property type="entry name" value="ATP binding cassette subfamily A member 9"/>
    <property type="match status" value="1"/>
</dbReference>
<evidence type="ECO:0000256" key="9">
    <source>
        <dbReference type="ARBA" id="ARBA00023136"/>
    </source>
</evidence>
<keyword evidence="9 10" id="KW-0472">Membrane</keyword>
<feature type="transmembrane region" description="Helical" evidence="10">
    <location>
        <begin position="1126"/>
        <end position="1148"/>
    </location>
</feature>
<feature type="transmembrane region" description="Helical" evidence="10">
    <location>
        <begin position="390"/>
        <end position="411"/>
    </location>
</feature>
<dbReference type="GO" id="GO:0005524">
    <property type="term" value="F:ATP binding"/>
    <property type="evidence" value="ECO:0007669"/>
    <property type="project" value="UniProtKB-KW"/>
</dbReference>
<feature type="transmembrane region" description="Helical" evidence="10">
    <location>
        <begin position="1067"/>
        <end position="1084"/>
    </location>
</feature>
<feature type="domain" description="ABC transporter" evidence="11">
    <location>
        <begin position="1278"/>
        <end position="1519"/>
    </location>
</feature>
<feature type="transmembrane region" description="Helical" evidence="10">
    <location>
        <begin position="1198"/>
        <end position="1219"/>
    </location>
</feature>
<dbReference type="InterPro" id="IPR056264">
    <property type="entry name" value="R2_ABCA1-4-like"/>
</dbReference>
<evidence type="ECO:0000313" key="12">
    <source>
        <dbReference type="Ensembl" id="ENSLLEP00000044480.1"/>
    </source>
</evidence>
<evidence type="ECO:0000256" key="10">
    <source>
        <dbReference type="SAM" id="Phobius"/>
    </source>
</evidence>
<dbReference type="GO" id="GO:0016887">
    <property type="term" value="F:ATP hydrolysis activity"/>
    <property type="evidence" value="ECO:0007669"/>
    <property type="project" value="InterPro"/>
</dbReference>
<dbReference type="InterPro" id="IPR027417">
    <property type="entry name" value="P-loop_NTPase"/>
</dbReference>
<dbReference type="SMART" id="SM00382">
    <property type="entry name" value="AAA"/>
    <property type="match status" value="2"/>
</dbReference>
<reference evidence="12" key="1">
    <citation type="submission" date="2025-08" db="UniProtKB">
        <authorList>
            <consortium name="Ensembl"/>
        </authorList>
    </citation>
    <scope>IDENTIFICATION</scope>
</reference>
<feature type="transmembrane region" description="Helical" evidence="10">
    <location>
        <begin position="209"/>
        <end position="236"/>
    </location>
</feature>
<dbReference type="Pfam" id="PF00005">
    <property type="entry name" value="ABC_tran"/>
    <property type="match status" value="2"/>
</dbReference>
<dbReference type="FunFam" id="3.40.50.300:FF:000335">
    <property type="entry name" value="ATP binding cassette subfamily A member 5"/>
    <property type="match status" value="1"/>
</dbReference>
<evidence type="ECO:0000256" key="7">
    <source>
        <dbReference type="ARBA" id="ARBA00022840"/>
    </source>
</evidence>
<dbReference type="InterPro" id="IPR017871">
    <property type="entry name" value="ABC_transporter-like_CS"/>
</dbReference>
<comment type="similarity">
    <text evidence="2">Belongs to the ABC transporter superfamily. ABCA family.</text>
</comment>
<keyword evidence="7" id="KW-0067">ATP-binding</keyword>
<accession>A0A8C5QZ00</accession>
<keyword evidence="5" id="KW-0677">Repeat</keyword>
<comment type="subcellular location">
    <subcellularLocation>
        <location evidence="1">Membrane</location>
        <topology evidence="1">Multi-pass membrane protein</topology>
    </subcellularLocation>
</comment>
<gene>
    <name evidence="12" type="primary">ABCA5</name>
</gene>
<keyword evidence="4 10" id="KW-0812">Transmembrane</keyword>
<feature type="transmembrane region" description="Helical" evidence="10">
    <location>
        <begin position="1014"/>
        <end position="1033"/>
    </location>
</feature>
<evidence type="ECO:0000256" key="5">
    <source>
        <dbReference type="ARBA" id="ARBA00022737"/>
    </source>
</evidence>
<name>A0A8C5QZ00_9ANUR</name>
<dbReference type="Pfam" id="PF12698">
    <property type="entry name" value="ABC2_membrane_3"/>
    <property type="match status" value="2"/>
</dbReference>
<dbReference type="GO" id="GO:0140359">
    <property type="term" value="F:ABC-type transporter activity"/>
    <property type="evidence" value="ECO:0007669"/>
    <property type="project" value="InterPro"/>
</dbReference>
<keyword evidence="3" id="KW-0813">Transport</keyword>
<keyword evidence="13" id="KW-1185">Reference proteome</keyword>
<keyword evidence="8 10" id="KW-1133">Transmembrane helix</keyword>
<dbReference type="CDD" id="cd03263">
    <property type="entry name" value="ABC_subfamily_A"/>
    <property type="match status" value="2"/>
</dbReference>
<dbReference type="GO" id="GO:0005886">
    <property type="term" value="C:plasma membrane"/>
    <property type="evidence" value="ECO:0007669"/>
    <property type="project" value="UniProtKB-ARBA"/>
</dbReference>
<feature type="domain" description="ABC transporter" evidence="11">
    <location>
        <begin position="472"/>
        <end position="707"/>
    </location>
</feature>
<evidence type="ECO:0000256" key="6">
    <source>
        <dbReference type="ARBA" id="ARBA00022741"/>
    </source>
</evidence>
<sequence>PLFKLKNAFFFKKKNIILAKSIQFMQEILYPIIWWLISLLWVSLLKPSKHYEATTSRVLGELDLPTYPDLVIGYTPVNNVTQHIMELAASECLRADVSVSPYPDEENFKIASAFLENRFVGISFKDSMSYKLKFFPASIPVSAFYIEPRELCYSWKCEAALYFSSTFTTLQACIDSAIIKLKTNYSAWDDLKGTQVVVMGEQSVVEVDLFYRVLMSIFLVMAFSPFGCSLAVHVVAEKEKKLKEFLKIMGLHDTAFWLPWVLLYTCLNLLISLLMAVITTVFFPFSKSNSFLIFLLYALYGISLILFSLMLTPLFKKAKQAGAVGFLATLFLGSVGIFIVLKEDFPKSFVWFFSPFCHCTFMIGVAQIMHLEGFDRGAQLSYLKDGPYPLIITFIFLVVDSVMYLLLASYLDQILPGEYGLKRPPFFFMKPSYWSKRRRNYGELSESHFSSNLGLSEMVEPVSSELHGKEAIRIKCIHKSFKKENKQVAALQGLTFSMYEGQITAVLGHSGTGKTTLMNILCGLCPPSEGFATVYGHRVTDIDEIVEARKITGICQQHDVHFDVLTVEENLSIFAALRGVPEKTKEQEINKILQELDMQVLKHNQVRTLSVGQKRKLSLGIAILGNPKVLLLDEPTSGMDSCSRFTIWNLLKNRKGSHVTVFSTHCMEEADILADRKAVISQGTLKCIGTSLFLKSKWGVGYRLSMDITASCNVDCMTDMVMHHLPDASILQQTETSLIYNLPLKDTDKFPGLFASLESESTVGVVTYGVSITSLEDVFFKLETEAEIEQTDHSIFSQKVEEEVKWKSMEEIEQGLLSLQESDSCMATGRALWKQQVATIAKLHLRNLYRDSKSFRCVSLFLFIFLAVQVSMCLVHRYYRRSLAPTKLAADLYFLRPGQRSHKYLTSLLLENSTGATIDDLTSILNSQKIKVDVINEGDNVSLTPHNGGLTVLRAGEFYTYGAIFNKTMVHSLPVLINTISNALLRQLHLNESIQTWSSPFYQDFSDTSIRLDLYFLVAFLGIMAVGMLPYFAMENTYNHKVKAYTQMKMSGLYQSAYWTGQAVVDMPLYFLILFLMIGSLLVFNTGIYLYAGTAIFCLVGYVPAVVILTYVASFTYKQIHDTRQWWSTIFALTASISITITEAAFLIGNDLIATILHDIFSLFIPIYPLIGCLTFFIKMSWKVSHSDENGYTQLGRLLVAVIAPYMQCVILLLILRYLEIKHGGKSIRKDPIFRYKAKKKKLWKFTEVSDDEDEDVRVERARVGEYMATNCGEKPVILVSGVHKEYEESGKTILGKTMRKLVANNVSFCVKKGEILGLVGPNGCGKSTLLNMLVGQTEPNAGQILIGDSAAERGSRPVRFVGYSPQMNHLWPEIRVQEHLEVYGALKGMKRSTLSDIIKRILDALDLNEQAQKPTKKLSAGNQRKLCFALSMLGNPEIVLLDEPSTGMDSKAKQRMWSVIRATFKGKEQAAVLTTHYMEEAEAVCDRVAIMVSGQLRYIGSVQHLKSKFGRHFSLEMKLEADTGVQKEDLVHKAILQIFPNASRQESFASLLSYKVPKDDVQSLSQTFSKLEQVKHAFCVEEYSFCQSTLEQVFIELAKEQEEEDNVATMNSTLCWERRQEDRVVF</sequence>
<protein>
    <submittedName>
        <fullName evidence="12">ATP binding cassette subfamily A member 5</fullName>
    </submittedName>
</protein>
<evidence type="ECO:0000256" key="8">
    <source>
        <dbReference type="ARBA" id="ARBA00022989"/>
    </source>
</evidence>
<evidence type="ECO:0000256" key="2">
    <source>
        <dbReference type="ARBA" id="ARBA00008869"/>
    </source>
</evidence>
<feature type="transmembrane region" description="Helical" evidence="10">
    <location>
        <begin position="291"/>
        <end position="311"/>
    </location>
</feature>
<dbReference type="PANTHER" id="PTHR19229">
    <property type="entry name" value="ATP-BINDING CASSETTE TRANSPORTER SUBFAMILY A ABCA"/>
    <property type="match status" value="1"/>
</dbReference>
<dbReference type="PROSITE" id="PS00211">
    <property type="entry name" value="ABC_TRANSPORTER_1"/>
    <property type="match status" value="2"/>
</dbReference>
<dbReference type="Proteomes" id="UP000694569">
    <property type="component" value="Unplaced"/>
</dbReference>
<organism evidence="12 13">
    <name type="scientific">Leptobrachium leishanense</name>
    <name type="common">Leishan spiny toad</name>
    <dbReference type="NCBI Taxonomy" id="445787"/>
    <lineage>
        <taxon>Eukaryota</taxon>
        <taxon>Metazoa</taxon>
        <taxon>Chordata</taxon>
        <taxon>Craniata</taxon>
        <taxon>Vertebrata</taxon>
        <taxon>Euteleostomi</taxon>
        <taxon>Amphibia</taxon>
        <taxon>Batrachia</taxon>
        <taxon>Anura</taxon>
        <taxon>Pelobatoidea</taxon>
        <taxon>Megophryidae</taxon>
        <taxon>Leptobrachium</taxon>
    </lineage>
</organism>
<evidence type="ECO:0000256" key="1">
    <source>
        <dbReference type="ARBA" id="ARBA00004141"/>
    </source>
</evidence>
<dbReference type="InterPro" id="IPR013525">
    <property type="entry name" value="ABC2_TM"/>
</dbReference>
<dbReference type="InterPro" id="IPR003439">
    <property type="entry name" value="ABC_transporter-like_ATP-bd"/>
</dbReference>
<dbReference type="GO" id="GO:0005319">
    <property type="term" value="F:lipid transporter activity"/>
    <property type="evidence" value="ECO:0007669"/>
    <property type="project" value="TreeGrafter"/>
</dbReference>
<dbReference type="Pfam" id="PF23321">
    <property type="entry name" value="R1_ABCA1"/>
    <property type="match status" value="1"/>
</dbReference>
<evidence type="ECO:0000256" key="4">
    <source>
        <dbReference type="ARBA" id="ARBA00022692"/>
    </source>
</evidence>